<dbReference type="RefSeq" id="WP_129453754.1">
    <property type="nucleotide sequence ID" value="NZ_JACXYX010000004.1"/>
</dbReference>
<accession>A0A4Q2SE90</accession>
<dbReference type="OrthoDB" id="3781248at2"/>
<dbReference type="AlphaFoldDB" id="A0A4Q2SE90"/>
<organism evidence="1 2">
    <name type="scientific">Nocardioides ganghwensis</name>
    <dbReference type="NCBI Taxonomy" id="252230"/>
    <lineage>
        <taxon>Bacteria</taxon>
        <taxon>Bacillati</taxon>
        <taxon>Actinomycetota</taxon>
        <taxon>Actinomycetes</taxon>
        <taxon>Propionibacteriales</taxon>
        <taxon>Nocardioidaceae</taxon>
        <taxon>Nocardioides</taxon>
    </lineage>
</organism>
<evidence type="ECO:0000313" key="2">
    <source>
        <dbReference type="Proteomes" id="UP000293291"/>
    </source>
</evidence>
<proteinExistence type="predicted"/>
<gene>
    <name evidence="1" type="ORF">EUA07_04195</name>
</gene>
<reference evidence="1 2" key="1">
    <citation type="submission" date="2019-01" db="EMBL/GenBank/DDBJ databases">
        <title>Novel species of Nocardioides.</title>
        <authorList>
            <person name="Liu Q."/>
            <person name="Xin Y.-H."/>
        </authorList>
    </citation>
    <scope>NUCLEOTIDE SEQUENCE [LARGE SCALE GENOMIC DNA]</scope>
    <source>
        <strain evidence="1 2">CGMCC 4.6875</strain>
    </source>
</reference>
<name>A0A4Q2SE90_9ACTN</name>
<evidence type="ECO:0000313" key="1">
    <source>
        <dbReference type="EMBL" id="RYC03656.1"/>
    </source>
</evidence>
<protein>
    <submittedName>
        <fullName evidence="1">Uncharacterized protein</fullName>
    </submittedName>
</protein>
<dbReference type="Proteomes" id="UP000293291">
    <property type="component" value="Unassembled WGS sequence"/>
</dbReference>
<dbReference type="EMBL" id="SDWU01000004">
    <property type="protein sequence ID" value="RYC03656.1"/>
    <property type="molecule type" value="Genomic_DNA"/>
</dbReference>
<sequence>MSAWIDLYWLPLGAGGWFVRRNGRVYERWSAWRTHRAPLDLYHSALMIRADDVTYAVEMGPVWNVADGDRGVLCEGPVGSARLGRLRLFRYEVRCWAGGAIPDVAEAVHSPRRTTEDPAVVATVMQALEEVPPLVWGRDEVRVGDMWNSNSVVAWALARAGHDMGAIRPPPGGRAPGWRAGLELARRQP</sequence>
<keyword evidence="2" id="KW-1185">Reference proteome</keyword>
<comment type="caution">
    <text evidence="1">The sequence shown here is derived from an EMBL/GenBank/DDBJ whole genome shotgun (WGS) entry which is preliminary data.</text>
</comment>